<dbReference type="Proteomes" id="UP000289738">
    <property type="component" value="Chromosome A09"/>
</dbReference>
<keyword evidence="1" id="KW-0472">Membrane</keyword>
<dbReference type="InterPro" id="IPR000270">
    <property type="entry name" value="PB1_dom"/>
</dbReference>
<organism evidence="3 4">
    <name type="scientific">Arachis hypogaea</name>
    <name type="common">Peanut</name>
    <dbReference type="NCBI Taxonomy" id="3818"/>
    <lineage>
        <taxon>Eukaryota</taxon>
        <taxon>Viridiplantae</taxon>
        <taxon>Streptophyta</taxon>
        <taxon>Embryophyta</taxon>
        <taxon>Tracheophyta</taxon>
        <taxon>Spermatophyta</taxon>
        <taxon>Magnoliopsida</taxon>
        <taxon>eudicotyledons</taxon>
        <taxon>Gunneridae</taxon>
        <taxon>Pentapetalae</taxon>
        <taxon>rosids</taxon>
        <taxon>fabids</taxon>
        <taxon>Fabales</taxon>
        <taxon>Fabaceae</taxon>
        <taxon>Papilionoideae</taxon>
        <taxon>50 kb inversion clade</taxon>
        <taxon>dalbergioids sensu lato</taxon>
        <taxon>Dalbergieae</taxon>
        <taxon>Pterocarpus clade</taxon>
        <taxon>Arachis</taxon>
    </lineage>
</organism>
<evidence type="ECO:0000313" key="4">
    <source>
        <dbReference type="Proteomes" id="UP000289738"/>
    </source>
</evidence>
<evidence type="ECO:0000256" key="1">
    <source>
        <dbReference type="SAM" id="Phobius"/>
    </source>
</evidence>
<protein>
    <recommendedName>
        <fullName evidence="2">PB1 domain-containing protein</fullName>
    </recommendedName>
</protein>
<feature type="domain" description="PB1" evidence="2">
    <location>
        <begin position="19"/>
        <end position="105"/>
    </location>
</feature>
<feature type="transmembrane region" description="Helical" evidence="1">
    <location>
        <begin position="148"/>
        <end position="170"/>
    </location>
</feature>
<name>A0A445BNS0_ARAHY</name>
<reference evidence="3 4" key="1">
    <citation type="submission" date="2019-01" db="EMBL/GenBank/DDBJ databases">
        <title>Sequencing of cultivated peanut Arachis hypogaea provides insights into genome evolution and oil improvement.</title>
        <authorList>
            <person name="Chen X."/>
        </authorList>
    </citation>
    <scope>NUCLEOTIDE SEQUENCE [LARGE SCALE GENOMIC DNA]</scope>
    <source>
        <strain evidence="4">cv. Fuhuasheng</strain>
        <tissue evidence="3">Leaves</tissue>
    </source>
</reference>
<dbReference type="InterPro" id="IPR053198">
    <property type="entry name" value="Gynoecium_Dev_Regulator"/>
</dbReference>
<dbReference type="SMART" id="SM00666">
    <property type="entry name" value="PB1"/>
    <property type="match status" value="1"/>
</dbReference>
<evidence type="ECO:0000259" key="2">
    <source>
        <dbReference type="SMART" id="SM00666"/>
    </source>
</evidence>
<accession>A0A445BNS0</accession>
<dbReference type="EMBL" id="SDMP01000009">
    <property type="protein sequence ID" value="RYR40333.1"/>
    <property type="molecule type" value="Genomic_DNA"/>
</dbReference>
<proteinExistence type="predicted"/>
<keyword evidence="1" id="KW-1133">Transmembrane helix</keyword>
<gene>
    <name evidence="3" type="ORF">Ahy_A09g046068</name>
</gene>
<sequence>METEVIFLCSYGGQIKFHDGTNQHMYEGGKNKKLRVRSSINFNDLIAELADNSGTADVAYFEYQIPGYGLETLVSVTNDRDLRNLMREFDPNIPDDVKRIFLFPEKNPSPSPPPPQRLERVDSPLQVAENASELEAVAGPRVNHVVHYLMLVSAGLLFTAVLLFLVPFVFTLQPQNHSVMVVNDDLKSTGTIAPLGSDDLDDQSVSDKAAAVPGIAYVNNSYGTVLSSRSCVGIVAARGSDALA</sequence>
<dbReference type="PANTHER" id="PTHR31066:SF85">
    <property type="entry name" value="OS02G0809100 PROTEIN"/>
    <property type="match status" value="1"/>
</dbReference>
<dbReference type="AlphaFoldDB" id="A0A445BNS0"/>
<dbReference type="STRING" id="3818.A0A445BNS0"/>
<dbReference type="Pfam" id="PF00564">
    <property type="entry name" value="PB1"/>
    <property type="match status" value="1"/>
</dbReference>
<dbReference type="SUPFAM" id="SSF54277">
    <property type="entry name" value="CAD &amp; PB1 domains"/>
    <property type="match status" value="1"/>
</dbReference>
<keyword evidence="4" id="KW-1185">Reference proteome</keyword>
<keyword evidence="1" id="KW-0812">Transmembrane</keyword>
<comment type="caution">
    <text evidence="3">The sequence shown here is derived from an EMBL/GenBank/DDBJ whole genome shotgun (WGS) entry which is preliminary data.</text>
</comment>
<evidence type="ECO:0000313" key="3">
    <source>
        <dbReference type="EMBL" id="RYR40333.1"/>
    </source>
</evidence>
<dbReference type="PANTHER" id="PTHR31066">
    <property type="entry name" value="OS05G0427100 PROTEIN-RELATED"/>
    <property type="match status" value="1"/>
</dbReference>